<dbReference type="GO" id="GO:0016020">
    <property type="term" value="C:membrane"/>
    <property type="evidence" value="ECO:0007669"/>
    <property type="project" value="TreeGrafter"/>
</dbReference>
<feature type="transmembrane region" description="Helical" evidence="7">
    <location>
        <begin position="72"/>
        <end position="90"/>
    </location>
</feature>
<feature type="transmembrane region" description="Helical" evidence="7">
    <location>
        <begin position="96"/>
        <end position="118"/>
    </location>
</feature>
<dbReference type="InterPro" id="IPR051788">
    <property type="entry name" value="MFS_Transporter"/>
</dbReference>
<feature type="transmembrane region" description="Helical" evidence="7">
    <location>
        <begin position="138"/>
        <end position="157"/>
    </location>
</feature>
<dbReference type="InterPro" id="IPR011701">
    <property type="entry name" value="MFS"/>
</dbReference>
<dbReference type="eggNOG" id="COG0738">
    <property type="taxonomic scope" value="Bacteria"/>
</dbReference>
<name>A0A085B6Q0_9FLAO</name>
<dbReference type="Proteomes" id="UP000028623">
    <property type="component" value="Unassembled WGS sequence"/>
</dbReference>
<dbReference type="STRING" id="421072.SAMN04488097_3912"/>
<comment type="similarity">
    <text evidence="2">Belongs to the major facilitator superfamily.</text>
</comment>
<feature type="transmembrane region" description="Helical" evidence="7">
    <location>
        <begin position="367"/>
        <end position="386"/>
    </location>
</feature>
<dbReference type="PANTHER" id="PTHR23514">
    <property type="entry name" value="BYPASS OF STOP CODON PROTEIN 6"/>
    <property type="match status" value="1"/>
</dbReference>
<dbReference type="PANTHER" id="PTHR23514:SF3">
    <property type="entry name" value="BYPASS OF STOP CODON PROTEIN 6"/>
    <property type="match status" value="1"/>
</dbReference>
<protein>
    <recommendedName>
        <fullName evidence="8">Major facilitator superfamily (MFS) profile domain-containing protein</fullName>
    </recommendedName>
</protein>
<evidence type="ECO:0000256" key="2">
    <source>
        <dbReference type="ARBA" id="ARBA00008335"/>
    </source>
</evidence>
<keyword evidence="10" id="KW-1185">Reference proteome</keyword>
<accession>A0A085B6Q0</accession>
<dbReference type="GO" id="GO:0022857">
    <property type="term" value="F:transmembrane transporter activity"/>
    <property type="evidence" value="ECO:0007669"/>
    <property type="project" value="InterPro"/>
</dbReference>
<dbReference type="OrthoDB" id="6395826at2"/>
<dbReference type="AlphaFoldDB" id="A0A085B6Q0"/>
<feature type="transmembrane region" description="Helical" evidence="7">
    <location>
        <begin position="273"/>
        <end position="296"/>
    </location>
</feature>
<dbReference type="Pfam" id="PF07690">
    <property type="entry name" value="MFS_1"/>
    <property type="match status" value="1"/>
</dbReference>
<keyword evidence="5 7" id="KW-1133">Transmembrane helix</keyword>
<dbReference type="InterPro" id="IPR036259">
    <property type="entry name" value="MFS_trans_sf"/>
</dbReference>
<feature type="transmembrane region" description="Helical" evidence="7">
    <location>
        <begin position="163"/>
        <end position="180"/>
    </location>
</feature>
<feature type="transmembrane region" description="Helical" evidence="7">
    <location>
        <begin position="12"/>
        <end position="33"/>
    </location>
</feature>
<keyword evidence="6 7" id="KW-0472">Membrane</keyword>
<feature type="transmembrane region" description="Helical" evidence="7">
    <location>
        <begin position="302"/>
        <end position="322"/>
    </location>
</feature>
<evidence type="ECO:0000259" key="8">
    <source>
        <dbReference type="PROSITE" id="PS50850"/>
    </source>
</evidence>
<keyword evidence="3" id="KW-0813">Transport</keyword>
<comment type="caution">
    <text evidence="9">The sequence shown here is derived from an EMBL/GenBank/DDBJ whole genome shotgun (WGS) entry which is preliminary data.</text>
</comment>
<feature type="domain" description="Major facilitator superfamily (MFS) profile" evidence="8">
    <location>
        <begin position="1"/>
        <end position="393"/>
    </location>
</feature>
<dbReference type="SUPFAM" id="SSF103473">
    <property type="entry name" value="MFS general substrate transporter"/>
    <property type="match status" value="1"/>
</dbReference>
<comment type="subcellular location">
    <subcellularLocation>
        <location evidence="1">Endomembrane system</location>
        <topology evidence="1">Multi-pass membrane protein</topology>
    </subcellularLocation>
</comment>
<evidence type="ECO:0000313" key="10">
    <source>
        <dbReference type="Proteomes" id="UP000028623"/>
    </source>
</evidence>
<dbReference type="EMBL" id="JPLY01000008">
    <property type="protein sequence ID" value="KFC18145.1"/>
    <property type="molecule type" value="Genomic_DNA"/>
</dbReference>
<evidence type="ECO:0000256" key="3">
    <source>
        <dbReference type="ARBA" id="ARBA00022448"/>
    </source>
</evidence>
<feature type="transmembrane region" description="Helical" evidence="7">
    <location>
        <begin position="201"/>
        <end position="220"/>
    </location>
</feature>
<organism evidence="9 10">
    <name type="scientific">Epilithonimonas lactis</name>
    <dbReference type="NCBI Taxonomy" id="421072"/>
    <lineage>
        <taxon>Bacteria</taxon>
        <taxon>Pseudomonadati</taxon>
        <taxon>Bacteroidota</taxon>
        <taxon>Flavobacteriia</taxon>
        <taxon>Flavobacteriales</taxon>
        <taxon>Weeksellaceae</taxon>
        <taxon>Chryseobacterium group</taxon>
        <taxon>Epilithonimonas</taxon>
    </lineage>
</organism>
<keyword evidence="4 7" id="KW-0812">Transmembrane</keyword>
<evidence type="ECO:0000256" key="6">
    <source>
        <dbReference type="ARBA" id="ARBA00023136"/>
    </source>
</evidence>
<evidence type="ECO:0000256" key="7">
    <source>
        <dbReference type="SAM" id="Phobius"/>
    </source>
</evidence>
<evidence type="ECO:0000256" key="5">
    <source>
        <dbReference type="ARBA" id="ARBA00022989"/>
    </source>
</evidence>
<dbReference type="GO" id="GO:0012505">
    <property type="term" value="C:endomembrane system"/>
    <property type="evidence" value="ECO:0007669"/>
    <property type="project" value="UniProtKB-SubCell"/>
</dbReference>
<sequence length="399" mass="45699">MNVNKNRIKLPLMLSFLIFSMLLNSMGVIILQLSEKVSYKGLGVLESFKDIPMAIMSLFCVNLIAKTGNKNALIFSLVFILVSCIALPLVDTFWFFKIWLSIVGVSFALAKISVFSIIKNNFKDAQLSSAISSVDASFMFGIFFVNIGFGTLLTSSYSEYWKFGFWVIAFLSIITLLLLKSVDIDEAQKSEDGKKPGEWKFFLSPKLVYFFIIVFFMVFIEQSFNSWLPSFFKNNLKINSYFALQASAFLALFSFFGRLATSRLILRFHWFKLIMICLFVVFLILGICQVLISYFYSDYKFLLIFIMPMIGLFLAPLFPLYNSEILNKVPKEKTHLLVSIVVIFSSLGSSVGSLYMAIIFYKDASNFYPLFILLPLLIIFGLTFFLNKTPITYDREQQE</sequence>
<evidence type="ECO:0000256" key="1">
    <source>
        <dbReference type="ARBA" id="ARBA00004127"/>
    </source>
</evidence>
<dbReference type="InterPro" id="IPR020846">
    <property type="entry name" value="MFS_dom"/>
</dbReference>
<dbReference type="PROSITE" id="PS50850">
    <property type="entry name" value="MFS"/>
    <property type="match status" value="1"/>
</dbReference>
<dbReference type="Gene3D" id="1.20.1250.20">
    <property type="entry name" value="MFS general substrate transporter like domains"/>
    <property type="match status" value="1"/>
</dbReference>
<evidence type="ECO:0000313" key="9">
    <source>
        <dbReference type="EMBL" id="KFC18145.1"/>
    </source>
</evidence>
<feature type="transmembrane region" description="Helical" evidence="7">
    <location>
        <begin position="334"/>
        <end position="361"/>
    </location>
</feature>
<reference evidence="9 10" key="1">
    <citation type="submission" date="2014-07" db="EMBL/GenBank/DDBJ databases">
        <title>Epilithonimonas lactis LMG 22401 Genome.</title>
        <authorList>
            <person name="Pipes S.E."/>
            <person name="Stropko S.J."/>
        </authorList>
    </citation>
    <scope>NUCLEOTIDE SEQUENCE [LARGE SCALE GENOMIC DNA]</scope>
    <source>
        <strain evidence="9 10">LMG 24401</strain>
    </source>
</reference>
<proteinExistence type="inferred from homology"/>
<evidence type="ECO:0000256" key="4">
    <source>
        <dbReference type="ARBA" id="ARBA00022692"/>
    </source>
</evidence>
<gene>
    <name evidence="9" type="ORF">IO89_18620</name>
</gene>
<feature type="transmembrane region" description="Helical" evidence="7">
    <location>
        <begin position="240"/>
        <end position="261"/>
    </location>
</feature>
<feature type="transmembrane region" description="Helical" evidence="7">
    <location>
        <begin position="48"/>
        <end position="65"/>
    </location>
</feature>